<evidence type="ECO:0000256" key="14">
    <source>
        <dbReference type="ARBA" id="ARBA00081937"/>
    </source>
</evidence>
<dbReference type="InterPro" id="IPR016130">
    <property type="entry name" value="Tyr_Pase_AS"/>
</dbReference>
<evidence type="ECO:0000256" key="2">
    <source>
        <dbReference type="ARBA" id="ARBA00004514"/>
    </source>
</evidence>
<dbReference type="InterPro" id="IPR000387">
    <property type="entry name" value="Tyr_Pase_dom"/>
</dbReference>
<evidence type="ECO:0000256" key="1">
    <source>
        <dbReference type="ARBA" id="ARBA00004123"/>
    </source>
</evidence>
<feature type="domain" description="Tyrosine specific protein phosphatases" evidence="16">
    <location>
        <begin position="116"/>
        <end position="184"/>
    </location>
</feature>
<dbReference type="InterPro" id="IPR057023">
    <property type="entry name" value="PTP-SAK"/>
</dbReference>
<evidence type="ECO:0000256" key="9">
    <source>
        <dbReference type="ARBA" id="ARBA00023242"/>
    </source>
</evidence>
<dbReference type="GO" id="GO:0005634">
    <property type="term" value="C:nucleus"/>
    <property type="evidence" value="ECO:0007669"/>
    <property type="project" value="UniProtKB-SubCell"/>
</dbReference>
<comment type="catalytic activity">
    <reaction evidence="11">
        <text>O-phospho-L-threonyl-[protein] + H2O = L-threonyl-[protein] + phosphate</text>
        <dbReference type="Rhea" id="RHEA:47004"/>
        <dbReference type="Rhea" id="RHEA-COMP:11060"/>
        <dbReference type="Rhea" id="RHEA-COMP:11605"/>
        <dbReference type="ChEBI" id="CHEBI:15377"/>
        <dbReference type="ChEBI" id="CHEBI:30013"/>
        <dbReference type="ChEBI" id="CHEBI:43474"/>
        <dbReference type="ChEBI" id="CHEBI:61977"/>
        <dbReference type="EC" id="3.1.3.16"/>
    </reaction>
</comment>
<dbReference type="InParanoid" id="A0A0N1PGR7"/>
<name>A0A0N1PGR7_PAPMA</name>
<dbReference type="CDD" id="cd14504">
    <property type="entry name" value="DUSP23"/>
    <property type="match status" value="1"/>
</dbReference>
<dbReference type="FunFam" id="3.90.190.10:FF:000063">
    <property type="entry name" value="Dual specificity phosphatase 23"/>
    <property type="match status" value="1"/>
</dbReference>
<evidence type="ECO:0000256" key="5">
    <source>
        <dbReference type="ARBA" id="ARBA00013081"/>
    </source>
</evidence>
<keyword evidence="8" id="KW-0904">Protein phosphatase</keyword>
<evidence type="ECO:0000256" key="7">
    <source>
        <dbReference type="ARBA" id="ARBA00022801"/>
    </source>
</evidence>
<evidence type="ECO:0000259" key="16">
    <source>
        <dbReference type="PROSITE" id="PS50056"/>
    </source>
</evidence>
<comment type="similarity">
    <text evidence="3">Belongs to the protein-tyrosine phosphatase family. Non-receptor class dual specificity subfamily.</text>
</comment>
<evidence type="ECO:0000256" key="12">
    <source>
        <dbReference type="ARBA" id="ARBA00053915"/>
    </source>
</evidence>
<proteinExistence type="inferred from homology"/>
<protein>
    <recommendedName>
        <fullName evidence="13">Dual specificity protein phosphatase 23</fullName>
        <ecNumber evidence="5">3.1.3.16</ecNumber>
        <ecNumber evidence="4">3.1.3.48</ecNumber>
    </recommendedName>
    <alternativeName>
        <fullName evidence="14">Low molecular mass dual specificity phosphatase 3</fullName>
    </alternativeName>
</protein>
<dbReference type="AlphaFoldDB" id="A0A0N1PGR7"/>
<dbReference type="SMART" id="SM00404">
    <property type="entry name" value="PTPc_motif"/>
    <property type="match status" value="1"/>
</dbReference>
<dbReference type="PROSITE" id="PS50056">
    <property type="entry name" value="TYR_PHOSPHATASE_2"/>
    <property type="match status" value="1"/>
</dbReference>
<dbReference type="EMBL" id="KQ460547">
    <property type="protein sequence ID" value="KPJ14039.1"/>
    <property type="molecule type" value="Genomic_DNA"/>
</dbReference>
<dbReference type="InterPro" id="IPR003595">
    <property type="entry name" value="Tyr_Pase_cat"/>
</dbReference>
<dbReference type="InterPro" id="IPR029021">
    <property type="entry name" value="Prot-tyrosine_phosphatase-like"/>
</dbReference>
<comment type="function">
    <text evidence="12">Protein phosphatase that mediates dephosphorylation of proteins phosphorylated on Tyr and Ser/Thr residues. In vitro, it can dephosphorylate p44-ERK1 (MAPK3) but not p54 SAPK-beta (MAPK10) in vitro. Able to enhance activation of JNK and p38 (MAPK14).</text>
</comment>
<evidence type="ECO:0000256" key="8">
    <source>
        <dbReference type="ARBA" id="ARBA00022912"/>
    </source>
</evidence>
<dbReference type="PROSITE" id="PS00383">
    <property type="entry name" value="TYR_PHOSPHATASE_1"/>
    <property type="match status" value="1"/>
</dbReference>
<dbReference type="EC" id="3.1.3.16" evidence="5"/>
<evidence type="ECO:0000256" key="10">
    <source>
        <dbReference type="ARBA" id="ARBA00047761"/>
    </source>
</evidence>
<dbReference type="GO" id="GO:0005829">
    <property type="term" value="C:cytosol"/>
    <property type="evidence" value="ECO:0007669"/>
    <property type="project" value="UniProtKB-SubCell"/>
</dbReference>
<dbReference type="Pfam" id="PF22784">
    <property type="entry name" value="PTP-SAK"/>
    <property type="match status" value="1"/>
</dbReference>
<evidence type="ECO:0000313" key="18">
    <source>
        <dbReference type="Proteomes" id="UP000053240"/>
    </source>
</evidence>
<keyword evidence="7" id="KW-0378">Hydrolase</keyword>
<keyword evidence="9" id="KW-0539">Nucleus</keyword>
<dbReference type="SUPFAM" id="SSF52799">
    <property type="entry name" value="(Phosphotyrosine protein) phosphatases II"/>
    <property type="match status" value="1"/>
</dbReference>
<dbReference type="STRING" id="76193.A0A0N1PGR7"/>
<keyword evidence="6" id="KW-0963">Cytoplasm</keyword>
<evidence type="ECO:0000256" key="3">
    <source>
        <dbReference type="ARBA" id="ARBA00008601"/>
    </source>
</evidence>
<dbReference type="InterPro" id="IPR020422">
    <property type="entry name" value="TYR_PHOSPHATASE_DUAL_dom"/>
</dbReference>
<dbReference type="EC" id="3.1.3.48" evidence="4"/>
<evidence type="ECO:0000313" key="17">
    <source>
        <dbReference type="EMBL" id="KPJ14039.1"/>
    </source>
</evidence>
<dbReference type="InterPro" id="IPR050561">
    <property type="entry name" value="PTP"/>
</dbReference>
<sequence>MSTVTKRTNVKLAKLFYKYADAAIKEKTEEIKEEKPVEEKKECESYPPYNFSWFVKGKVAAMGWPQTIENLNYLVDSGINHLITLSPEKLPPIYDFDRKLKWTEIGIKEFGAPTLKQIIKFIEICERAEINGEVIGVHCRHGRGRTGTMLACYLVHFKNMAPERAVLTVRVQRPGSCETYEQEKIVCHYHDCVRGTITKPDYRLVDDKVYFDCTMKYTYPDEEVIHKDDVQSDIDVPEITFEKLDVEEIIERHSNEKKSKAMVINHKIYF</sequence>
<accession>A0A0N1PGR7</accession>
<evidence type="ECO:0000256" key="13">
    <source>
        <dbReference type="ARBA" id="ARBA00068789"/>
    </source>
</evidence>
<comment type="catalytic activity">
    <reaction evidence="10">
        <text>O-phospho-L-seryl-[protein] + H2O = L-seryl-[protein] + phosphate</text>
        <dbReference type="Rhea" id="RHEA:20629"/>
        <dbReference type="Rhea" id="RHEA-COMP:9863"/>
        <dbReference type="Rhea" id="RHEA-COMP:11604"/>
        <dbReference type="ChEBI" id="CHEBI:15377"/>
        <dbReference type="ChEBI" id="CHEBI:29999"/>
        <dbReference type="ChEBI" id="CHEBI:43474"/>
        <dbReference type="ChEBI" id="CHEBI:83421"/>
        <dbReference type="EC" id="3.1.3.16"/>
    </reaction>
</comment>
<dbReference type="GO" id="GO:0004722">
    <property type="term" value="F:protein serine/threonine phosphatase activity"/>
    <property type="evidence" value="ECO:0007669"/>
    <property type="project" value="UniProtKB-EC"/>
</dbReference>
<evidence type="ECO:0000256" key="11">
    <source>
        <dbReference type="ARBA" id="ARBA00048336"/>
    </source>
</evidence>
<feature type="domain" description="Tyrosine-protein phosphatase" evidence="15">
    <location>
        <begin position="50"/>
        <end position="195"/>
    </location>
</feature>
<dbReference type="PROSITE" id="PS50054">
    <property type="entry name" value="TYR_PHOSPHATASE_DUAL"/>
    <property type="match status" value="1"/>
</dbReference>
<evidence type="ECO:0000259" key="15">
    <source>
        <dbReference type="PROSITE" id="PS50054"/>
    </source>
</evidence>
<evidence type="ECO:0000256" key="6">
    <source>
        <dbReference type="ARBA" id="ARBA00022490"/>
    </source>
</evidence>
<comment type="subcellular location">
    <subcellularLocation>
        <location evidence="2">Cytoplasm</location>
        <location evidence="2">Cytosol</location>
    </subcellularLocation>
    <subcellularLocation>
        <location evidence="1">Nucleus</location>
    </subcellularLocation>
</comment>
<dbReference type="PANTHER" id="PTHR23339">
    <property type="entry name" value="TYROSINE SPECIFIC PROTEIN PHOSPHATASE AND DUAL SPECIFICITY PROTEIN PHOSPHATASE"/>
    <property type="match status" value="1"/>
</dbReference>
<dbReference type="Proteomes" id="UP000053240">
    <property type="component" value="Unassembled WGS sequence"/>
</dbReference>
<dbReference type="GO" id="GO:0004725">
    <property type="term" value="F:protein tyrosine phosphatase activity"/>
    <property type="evidence" value="ECO:0007669"/>
    <property type="project" value="UniProtKB-EC"/>
</dbReference>
<evidence type="ECO:0000256" key="4">
    <source>
        <dbReference type="ARBA" id="ARBA00013064"/>
    </source>
</evidence>
<keyword evidence="18" id="KW-1185">Reference proteome</keyword>
<organism evidence="17 18">
    <name type="scientific">Papilio machaon</name>
    <name type="common">Old World swallowtail butterfly</name>
    <dbReference type="NCBI Taxonomy" id="76193"/>
    <lineage>
        <taxon>Eukaryota</taxon>
        <taxon>Metazoa</taxon>
        <taxon>Ecdysozoa</taxon>
        <taxon>Arthropoda</taxon>
        <taxon>Hexapoda</taxon>
        <taxon>Insecta</taxon>
        <taxon>Pterygota</taxon>
        <taxon>Neoptera</taxon>
        <taxon>Endopterygota</taxon>
        <taxon>Lepidoptera</taxon>
        <taxon>Glossata</taxon>
        <taxon>Ditrysia</taxon>
        <taxon>Papilionoidea</taxon>
        <taxon>Papilionidae</taxon>
        <taxon>Papilioninae</taxon>
        <taxon>Papilio</taxon>
    </lineage>
</organism>
<gene>
    <name evidence="17" type="ORF">RR48_02655</name>
</gene>
<reference evidence="17 18" key="1">
    <citation type="journal article" date="2015" name="Nat. Commun.">
        <title>Outbred genome sequencing and CRISPR/Cas9 gene editing in butterflies.</title>
        <authorList>
            <person name="Li X."/>
            <person name="Fan D."/>
            <person name="Zhang W."/>
            <person name="Liu G."/>
            <person name="Zhang L."/>
            <person name="Zhao L."/>
            <person name="Fang X."/>
            <person name="Chen L."/>
            <person name="Dong Y."/>
            <person name="Chen Y."/>
            <person name="Ding Y."/>
            <person name="Zhao R."/>
            <person name="Feng M."/>
            <person name="Zhu Y."/>
            <person name="Feng Y."/>
            <person name="Jiang X."/>
            <person name="Zhu D."/>
            <person name="Xiang H."/>
            <person name="Feng X."/>
            <person name="Li S."/>
            <person name="Wang J."/>
            <person name="Zhang G."/>
            <person name="Kronforst M.R."/>
            <person name="Wang W."/>
        </authorList>
    </citation>
    <scope>NUCLEOTIDE SEQUENCE [LARGE SCALE GENOMIC DNA]</scope>
    <source>
        <strain evidence="17">Ya'a_city_454_Pm</strain>
        <tissue evidence="17">Whole body</tissue>
    </source>
</reference>
<dbReference type="Gene3D" id="3.90.190.10">
    <property type="entry name" value="Protein tyrosine phosphatase superfamily"/>
    <property type="match status" value="1"/>
</dbReference>